<evidence type="ECO:0000313" key="1">
    <source>
        <dbReference type="EMBL" id="PHK07230.1"/>
    </source>
</evidence>
<dbReference type="SUPFAM" id="SSF88697">
    <property type="entry name" value="PUA domain-like"/>
    <property type="match status" value="1"/>
</dbReference>
<evidence type="ECO:0000313" key="2">
    <source>
        <dbReference type="Proteomes" id="UP000222310"/>
    </source>
</evidence>
<name>A0A9Q5ZGL3_NOSLI</name>
<dbReference type="InterPro" id="IPR015947">
    <property type="entry name" value="PUA-like_sf"/>
</dbReference>
<protein>
    <recommendedName>
        <fullName evidence="3">ASCH domain-containing protein</fullName>
    </recommendedName>
</protein>
<reference evidence="1 2" key="1">
    <citation type="submission" date="2015-02" db="EMBL/GenBank/DDBJ databases">
        <title>Nostoc linckia genome annotation.</title>
        <authorList>
            <person name="Zhou Z."/>
        </authorList>
    </citation>
    <scope>NUCLEOTIDE SEQUENCE [LARGE SCALE GENOMIC DNA]</scope>
    <source>
        <strain evidence="2">z8</strain>
    </source>
</reference>
<dbReference type="AlphaFoldDB" id="A0A9Q5ZGL3"/>
<evidence type="ECO:0008006" key="3">
    <source>
        <dbReference type="Google" id="ProtNLM"/>
    </source>
</evidence>
<sequence length="139" mass="15778">MLSATNSLSNNSIKCLSLCQPNAWLIFHGSNIQSQNYSTNHKGLILIHAGKFANKRQLKQIQKTNPLTPAELPTQAIIGSAELVSCSWSDEARNGGEAYAYHWYFHQAFLWDKYIPFVAKDILFNIPFEMIKSYDINLL</sequence>
<comment type="caution">
    <text evidence="1">The sequence shown here is derived from an EMBL/GenBank/DDBJ whole genome shotgun (WGS) entry which is preliminary data.</text>
</comment>
<gene>
    <name evidence="1" type="ORF">VF08_01100</name>
</gene>
<accession>A0A9Q5ZGL3</accession>
<dbReference type="Proteomes" id="UP000222310">
    <property type="component" value="Unassembled WGS sequence"/>
</dbReference>
<proteinExistence type="predicted"/>
<dbReference type="EMBL" id="LAHD01000002">
    <property type="protein sequence ID" value="PHK07230.1"/>
    <property type="molecule type" value="Genomic_DNA"/>
</dbReference>
<organism evidence="1 2">
    <name type="scientific">Nostoc linckia z8</name>
    <dbReference type="NCBI Taxonomy" id="1628746"/>
    <lineage>
        <taxon>Bacteria</taxon>
        <taxon>Bacillati</taxon>
        <taxon>Cyanobacteriota</taxon>
        <taxon>Cyanophyceae</taxon>
        <taxon>Nostocales</taxon>
        <taxon>Nostocaceae</taxon>
        <taxon>Nostoc</taxon>
    </lineage>
</organism>